<comment type="similarity">
    <text evidence="2">Belongs to the sodium:neurotransmitter symporter (SNF) (TC 2.A.22) family.</text>
</comment>
<dbReference type="PANTHER" id="PTHR11616:SF279">
    <property type="entry name" value="SODIUM-DEPENDENT SEROTONIN TRANSPORTER"/>
    <property type="match status" value="1"/>
</dbReference>
<proteinExistence type="inferred from homology"/>
<feature type="binding site" evidence="8">
    <location>
        <position position="344"/>
    </location>
    <ligand>
        <name>Na(+)</name>
        <dbReference type="ChEBI" id="CHEBI:29101"/>
        <label>1</label>
    </ligand>
</feature>
<organism evidence="11">
    <name type="scientific">Timema bartmani</name>
    <dbReference type="NCBI Taxonomy" id="61472"/>
    <lineage>
        <taxon>Eukaryota</taxon>
        <taxon>Metazoa</taxon>
        <taxon>Ecdysozoa</taxon>
        <taxon>Arthropoda</taxon>
        <taxon>Hexapoda</taxon>
        <taxon>Insecta</taxon>
        <taxon>Pterygota</taxon>
        <taxon>Neoptera</taxon>
        <taxon>Polyneoptera</taxon>
        <taxon>Phasmatodea</taxon>
        <taxon>Timematodea</taxon>
        <taxon>Timematoidea</taxon>
        <taxon>Timematidae</taxon>
        <taxon>Timema</taxon>
    </lineage>
</organism>
<protein>
    <recommendedName>
        <fullName evidence="12">Sodium-dependent serotonin transporter</fullName>
    </recommendedName>
</protein>
<dbReference type="AlphaFoldDB" id="A0A7R9ENX3"/>
<feature type="disulfide bond" evidence="9">
    <location>
        <begin position="212"/>
        <end position="221"/>
    </location>
</feature>
<feature type="transmembrane region" description="Helical" evidence="10">
    <location>
        <begin position="126"/>
        <end position="146"/>
    </location>
</feature>
<dbReference type="InterPro" id="IPR000175">
    <property type="entry name" value="Na/ntran_symport"/>
</dbReference>
<feature type="binding site" evidence="8">
    <location>
        <position position="445"/>
    </location>
    <ligand>
        <name>Na(+)</name>
        <dbReference type="ChEBI" id="CHEBI:29101"/>
        <label>1</label>
    </ligand>
</feature>
<evidence type="ECO:0000256" key="5">
    <source>
        <dbReference type="ARBA" id="ARBA00022847"/>
    </source>
</evidence>
<evidence type="ECO:0000313" key="11">
    <source>
        <dbReference type="EMBL" id="CAD7438337.1"/>
    </source>
</evidence>
<dbReference type="GO" id="GO:0046872">
    <property type="term" value="F:metal ion binding"/>
    <property type="evidence" value="ECO:0007669"/>
    <property type="project" value="UniProtKB-KW"/>
</dbReference>
<name>A0A7R9ENX3_9NEOP</name>
<dbReference type="GO" id="GO:0006865">
    <property type="term" value="P:amino acid transport"/>
    <property type="evidence" value="ECO:0007669"/>
    <property type="project" value="TreeGrafter"/>
</dbReference>
<dbReference type="InterPro" id="IPR037272">
    <property type="entry name" value="SNS_sf"/>
</dbReference>
<dbReference type="GO" id="GO:0005335">
    <property type="term" value="F:serotonin:sodium:chloride symporter activity"/>
    <property type="evidence" value="ECO:0007669"/>
    <property type="project" value="TreeGrafter"/>
</dbReference>
<keyword evidence="4 10" id="KW-0812">Transmembrane</keyword>
<dbReference type="SUPFAM" id="SSF161070">
    <property type="entry name" value="SNF-like"/>
    <property type="match status" value="1"/>
</dbReference>
<keyword evidence="9" id="KW-1015">Disulfide bond</keyword>
<accession>A0A7R9ENX3</accession>
<comment type="subcellular location">
    <subcellularLocation>
        <location evidence="1">Membrane</location>
        <topology evidence="1">Multi-pass membrane protein</topology>
    </subcellularLocation>
</comment>
<dbReference type="PROSITE" id="PS50267">
    <property type="entry name" value="NA_NEUROTRAN_SYMP_3"/>
    <property type="match status" value="1"/>
</dbReference>
<feature type="transmembrane region" description="Helical" evidence="10">
    <location>
        <begin position="294"/>
        <end position="321"/>
    </location>
</feature>
<feature type="transmembrane region" description="Helical" evidence="10">
    <location>
        <begin position="415"/>
        <end position="443"/>
    </location>
</feature>
<keyword evidence="7 10" id="KW-0472">Membrane</keyword>
<dbReference type="EMBL" id="OD564440">
    <property type="protein sequence ID" value="CAD7438337.1"/>
    <property type="molecule type" value="Genomic_DNA"/>
</dbReference>
<feature type="transmembrane region" description="Helical" evidence="10">
    <location>
        <begin position="501"/>
        <end position="525"/>
    </location>
</feature>
<keyword evidence="3" id="KW-0813">Transport</keyword>
<feature type="binding site" evidence="8">
    <location>
        <position position="441"/>
    </location>
    <ligand>
        <name>Na(+)</name>
        <dbReference type="ChEBI" id="CHEBI:29101"/>
        <label>1</label>
    </ligand>
</feature>
<keyword evidence="5" id="KW-0769">Symport</keyword>
<feature type="binding site" evidence="8">
    <location>
        <position position="444"/>
    </location>
    <ligand>
        <name>Na(+)</name>
        <dbReference type="ChEBI" id="CHEBI:29101"/>
        <label>1</label>
    </ligand>
</feature>
<feature type="binding site" evidence="8">
    <location>
        <position position="376"/>
    </location>
    <ligand>
        <name>Na(+)</name>
        <dbReference type="ChEBI" id="CHEBI:29101"/>
        <label>1</label>
    </ligand>
</feature>
<evidence type="ECO:0000256" key="4">
    <source>
        <dbReference type="ARBA" id="ARBA00022692"/>
    </source>
</evidence>
<dbReference type="PRINTS" id="PR00176">
    <property type="entry name" value="NANEUSMPORT"/>
</dbReference>
<dbReference type="GO" id="GO:0098793">
    <property type="term" value="C:presynapse"/>
    <property type="evidence" value="ECO:0007669"/>
    <property type="project" value="GOC"/>
</dbReference>
<evidence type="ECO:0000256" key="3">
    <source>
        <dbReference type="ARBA" id="ARBA00022448"/>
    </source>
</evidence>
<dbReference type="GO" id="GO:0005886">
    <property type="term" value="C:plasma membrane"/>
    <property type="evidence" value="ECO:0007669"/>
    <property type="project" value="TreeGrafter"/>
</dbReference>
<feature type="transmembrane region" description="Helical" evidence="10">
    <location>
        <begin position="546"/>
        <end position="567"/>
    </location>
</feature>
<evidence type="ECO:0008006" key="12">
    <source>
        <dbReference type="Google" id="ProtNLM"/>
    </source>
</evidence>
<feature type="transmembrane region" description="Helical" evidence="10">
    <location>
        <begin position="370"/>
        <end position="395"/>
    </location>
</feature>
<sequence length="642" mass="71667">MYQGVRRAMSEPEEEEDCQAQAHEEVNTKVVTATLTPDPPRETWGKKVEFLLAAPPLLPTALTVRSVQEKVGIFRGNAPAFAWRNIGKPFRKKPQCTQPGSNPDLPIFSSLVQHESSALDHAATEAGAFLIPYCLMLVFGGLPLFYMELALGQYHRCGCLTIWKKICPMLKGIGYAICLIDVYMGMYYNTIIGWAVYYLFASFRSELPWTSCDNPWNTPHCTPVVGPRNNKSTSPAREFFERSVLEQYKSDGLDRVGPVKWSLALCVLSVFILVYFALWKGVRSAGKAVWVTALAPYVVLFILLIRGVTLPGAGMGIQYYLTPQWHKLGNMRVWIDAASQIFFSLGPGFGTLLALSSYNKFNNNCYRDAILTSSINCLTSFLAGFVIFSVLGYMAHVQHKSIEEVGLEGPGLVFIVYPEAIATMTGSVFWSIIFFLMLITLGLDSTFGGLEAMITALCDEYPRTFGRHRETFVAVLLVLIYICALPTTTYGGVYLVNLLNVYGPGISILFVVFVEAAGVCWFYGVDRFSHDIEKMIGHRPGLYWRVCWSYISPVFLLVIFIFSLLGYEDMLTGEYVYPPWSISVGWVLTASSLVCIPGYMIYKFAITPGSCLQRLSKIIKPEDLSEETRLNINSTYGTGTHV</sequence>
<evidence type="ECO:0000256" key="2">
    <source>
        <dbReference type="ARBA" id="ARBA00006459"/>
    </source>
</evidence>
<evidence type="ECO:0000256" key="7">
    <source>
        <dbReference type="ARBA" id="ARBA00023136"/>
    </source>
</evidence>
<keyword evidence="8" id="KW-0915">Sodium</keyword>
<dbReference type="GO" id="GO:0043005">
    <property type="term" value="C:neuron projection"/>
    <property type="evidence" value="ECO:0007669"/>
    <property type="project" value="TreeGrafter"/>
</dbReference>
<evidence type="ECO:0000256" key="6">
    <source>
        <dbReference type="ARBA" id="ARBA00022989"/>
    </source>
</evidence>
<reference evidence="11" key="1">
    <citation type="submission" date="2020-11" db="EMBL/GenBank/DDBJ databases">
        <authorList>
            <person name="Tran Van P."/>
        </authorList>
    </citation>
    <scope>NUCLEOTIDE SEQUENCE</scope>
</reference>
<dbReference type="GO" id="GO:0051378">
    <property type="term" value="F:serotonin binding"/>
    <property type="evidence" value="ECO:0007669"/>
    <property type="project" value="TreeGrafter"/>
</dbReference>
<evidence type="ECO:0000256" key="1">
    <source>
        <dbReference type="ARBA" id="ARBA00004141"/>
    </source>
</evidence>
<evidence type="ECO:0000256" key="10">
    <source>
        <dbReference type="SAM" id="Phobius"/>
    </source>
</evidence>
<evidence type="ECO:0000256" key="9">
    <source>
        <dbReference type="PIRSR" id="PIRSR600175-2"/>
    </source>
</evidence>
<gene>
    <name evidence="11" type="ORF">TBIB3V08_LOCUS930</name>
</gene>
<dbReference type="CDD" id="cd11497">
    <property type="entry name" value="SLC6sbd_SERT-like"/>
    <property type="match status" value="1"/>
</dbReference>
<evidence type="ECO:0000256" key="8">
    <source>
        <dbReference type="PIRSR" id="PIRSR600175-1"/>
    </source>
</evidence>
<keyword evidence="6 10" id="KW-1133">Transmembrane helix</keyword>
<keyword evidence="8" id="KW-0479">Metal-binding</keyword>
<feature type="transmembrane region" description="Helical" evidence="10">
    <location>
        <begin position="341"/>
        <end position="358"/>
    </location>
</feature>
<dbReference type="Pfam" id="PF00209">
    <property type="entry name" value="SNF"/>
    <property type="match status" value="1"/>
</dbReference>
<feature type="transmembrane region" description="Helical" evidence="10">
    <location>
        <begin position="472"/>
        <end position="495"/>
    </location>
</feature>
<feature type="transmembrane region" description="Helical" evidence="10">
    <location>
        <begin position="579"/>
        <end position="602"/>
    </location>
</feature>
<feature type="transmembrane region" description="Helical" evidence="10">
    <location>
        <begin position="173"/>
        <end position="200"/>
    </location>
</feature>
<feature type="transmembrane region" description="Helical" evidence="10">
    <location>
        <begin position="261"/>
        <end position="282"/>
    </location>
</feature>
<dbReference type="PANTHER" id="PTHR11616">
    <property type="entry name" value="SODIUM/CHLORIDE DEPENDENT TRANSPORTER"/>
    <property type="match status" value="1"/>
</dbReference>